<reference evidence="4" key="1">
    <citation type="journal article" date="2016" name="Nat. Genet.">
        <title>A high-quality carrot genome assembly provides new insights into carotenoid accumulation and asterid genome evolution.</title>
        <authorList>
            <person name="Iorizzo M."/>
            <person name="Ellison S."/>
            <person name="Senalik D."/>
            <person name="Zeng P."/>
            <person name="Satapoomin P."/>
            <person name="Huang J."/>
            <person name="Bowman M."/>
            <person name="Iovene M."/>
            <person name="Sanseverino W."/>
            <person name="Cavagnaro P."/>
            <person name="Yildiz M."/>
            <person name="Macko-Podgorni A."/>
            <person name="Moranska E."/>
            <person name="Grzebelus E."/>
            <person name="Grzebelus D."/>
            <person name="Ashrafi H."/>
            <person name="Zheng Z."/>
            <person name="Cheng S."/>
            <person name="Spooner D."/>
            <person name="Van Deynze A."/>
            <person name="Simon P."/>
        </authorList>
    </citation>
    <scope>NUCLEOTIDE SEQUENCE</scope>
    <source>
        <tissue evidence="4">Leaf</tissue>
    </source>
</reference>
<reference evidence="4" key="2">
    <citation type="submission" date="2022-03" db="EMBL/GenBank/DDBJ databases">
        <title>Draft title - Genomic analysis of global carrot germplasm unveils the trajectory of domestication and the origin of high carotenoid orange carrot.</title>
        <authorList>
            <person name="Iorizzo M."/>
            <person name="Ellison S."/>
            <person name="Senalik D."/>
            <person name="Macko-Podgorni A."/>
            <person name="Grzebelus D."/>
            <person name="Bostan H."/>
            <person name="Rolling W."/>
            <person name="Curaba J."/>
            <person name="Simon P."/>
        </authorList>
    </citation>
    <scope>NUCLEOTIDE SEQUENCE</scope>
    <source>
        <tissue evidence="4">Leaf</tissue>
    </source>
</reference>
<dbReference type="GO" id="GO:0005737">
    <property type="term" value="C:cytoplasm"/>
    <property type="evidence" value="ECO:0007669"/>
    <property type="project" value="TreeGrafter"/>
</dbReference>
<keyword evidence="2" id="KW-0863">Zinc-finger</keyword>
<protein>
    <submittedName>
        <fullName evidence="4">Uncharacterized protein</fullName>
    </submittedName>
</protein>
<dbReference type="GO" id="GO:0003729">
    <property type="term" value="F:mRNA binding"/>
    <property type="evidence" value="ECO:0007669"/>
    <property type="project" value="TreeGrafter"/>
</dbReference>
<sequence>MLKHLLTHVSNPIQTLKTLTKNPHCKTPISHFHTPNKSPQFSNPAIDFILNEVEDLQSSKPAINNTPDHDPPLRESVSKEVEISHHWPEWVEFMENLLKKGYFEEVGCAPFDNGELGAKDVNRIRSACLKFARHRFDLIRNLSRKDIQVIAGSGCPSLDRKVVNSGKRLRALVGIDEGTVCSSCTLRGDCERAYVKAREDEWGRTVDVMRFVLTYGLDSITGLVENKQCLNERVKKSVRRILKNSVELSMVELDDNIPEGPPSKWKSSVKKSSVHQTDSQIDVRSPVHPTVPMKQGDWICSTCNFLNFARNIKCLQCDRLDKERLKKLGKDQDHLPLKKGDWICETCNFFNFAKNTRCYHCKEKPPPRKINPGEWECESCNYINFRKNVVCLKCDHRRAKASNSFPTYTQTNNSNGEIRQSRPYFGQGRQVEGAKANKWIFVDGREDPDASDSWNVNHSLVDFPVVGGKTDLSQNVQQQARWKHEMLKRNKNVVEAKENADEFKASIMERRPKFSETAQDEEMAGWFGCSG</sequence>
<dbReference type="PROSITE" id="PS01358">
    <property type="entry name" value="ZF_RANBP2_1"/>
    <property type="match status" value="3"/>
</dbReference>
<dbReference type="Pfam" id="PF00641">
    <property type="entry name" value="Zn_ribbon_RanBP"/>
    <property type="match status" value="3"/>
</dbReference>
<keyword evidence="5" id="KW-1185">Reference proteome</keyword>
<name>A0A175YRB3_DAUCS</name>
<proteinExistence type="predicted"/>
<dbReference type="Gene3D" id="4.10.1060.10">
    <property type="entry name" value="Zinc finger, RanBP2-type"/>
    <property type="match status" value="3"/>
</dbReference>
<keyword evidence="1" id="KW-0479">Metal-binding</keyword>
<dbReference type="SMART" id="SM00547">
    <property type="entry name" value="ZnF_RBZ"/>
    <property type="match status" value="3"/>
</dbReference>
<dbReference type="EMBL" id="CP093350">
    <property type="protein sequence ID" value="WOH13285.1"/>
    <property type="molecule type" value="Genomic_DNA"/>
</dbReference>
<accession>A0A175YRB3</accession>
<dbReference type="PANTHER" id="PTHR23111:SF23">
    <property type="entry name" value="RAN BP2_NZF ZINC FINGER-LIKE SUPERFAMILY PROTEIN"/>
    <property type="match status" value="1"/>
</dbReference>
<evidence type="ECO:0000256" key="1">
    <source>
        <dbReference type="ARBA" id="ARBA00022723"/>
    </source>
</evidence>
<dbReference type="KEGG" id="dcr:108197651"/>
<keyword evidence="3" id="KW-0862">Zinc</keyword>
<evidence type="ECO:0000313" key="4">
    <source>
        <dbReference type="EMBL" id="WOH13285.1"/>
    </source>
</evidence>
<dbReference type="OMA" id="DFWSADD"/>
<evidence type="ECO:0000313" key="5">
    <source>
        <dbReference type="Proteomes" id="UP000077755"/>
    </source>
</evidence>
<dbReference type="OrthoDB" id="448399at2759"/>
<dbReference type="Gramene" id="KZM85780">
    <property type="protein sequence ID" value="KZM85780"/>
    <property type="gene ID" value="DCAR_026798"/>
</dbReference>
<dbReference type="PROSITE" id="PS50199">
    <property type="entry name" value="ZF_RANBP2_2"/>
    <property type="match status" value="3"/>
</dbReference>
<dbReference type="GO" id="GO:0008270">
    <property type="term" value="F:zinc ion binding"/>
    <property type="evidence" value="ECO:0007669"/>
    <property type="project" value="UniProtKB-KW"/>
</dbReference>
<evidence type="ECO:0000256" key="3">
    <source>
        <dbReference type="ARBA" id="ARBA00022833"/>
    </source>
</evidence>
<dbReference type="Proteomes" id="UP000077755">
    <property type="component" value="Chromosome 8"/>
</dbReference>
<dbReference type="SUPFAM" id="SSF90209">
    <property type="entry name" value="Ran binding protein zinc finger-like"/>
    <property type="match status" value="2"/>
</dbReference>
<dbReference type="AlphaFoldDB" id="A0A175YRB3"/>
<evidence type="ECO:0000256" key="2">
    <source>
        <dbReference type="ARBA" id="ARBA00022771"/>
    </source>
</evidence>
<gene>
    <name evidence="4" type="ORF">DCAR_0832794</name>
</gene>
<dbReference type="PANTHER" id="PTHR23111">
    <property type="entry name" value="ZINC FINGER PROTEIN"/>
    <property type="match status" value="1"/>
</dbReference>
<dbReference type="InterPro" id="IPR001876">
    <property type="entry name" value="Znf_RanBP2"/>
</dbReference>
<organism evidence="4 5">
    <name type="scientific">Daucus carota subsp. sativus</name>
    <name type="common">Carrot</name>
    <dbReference type="NCBI Taxonomy" id="79200"/>
    <lineage>
        <taxon>Eukaryota</taxon>
        <taxon>Viridiplantae</taxon>
        <taxon>Streptophyta</taxon>
        <taxon>Embryophyta</taxon>
        <taxon>Tracheophyta</taxon>
        <taxon>Spermatophyta</taxon>
        <taxon>Magnoliopsida</taxon>
        <taxon>eudicotyledons</taxon>
        <taxon>Gunneridae</taxon>
        <taxon>Pentapetalae</taxon>
        <taxon>asterids</taxon>
        <taxon>campanulids</taxon>
        <taxon>Apiales</taxon>
        <taxon>Apiaceae</taxon>
        <taxon>Apioideae</taxon>
        <taxon>Scandiceae</taxon>
        <taxon>Daucinae</taxon>
        <taxon>Daucus</taxon>
        <taxon>Daucus sect. Daucus</taxon>
    </lineage>
</organism>
<dbReference type="InterPro" id="IPR036443">
    <property type="entry name" value="Znf_RanBP2_sf"/>
</dbReference>